<accession>A0A545U505</accession>
<dbReference type="Pfam" id="PF09839">
    <property type="entry name" value="DUF2066"/>
    <property type="match status" value="1"/>
</dbReference>
<name>A0A545U505_9GAMM</name>
<dbReference type="RefSeq" id="WP_142934224.1">
    <property type="nucleotide sequence ID" value="NZ_ML660170.1"/>
</dbReference>
<dbReference type="AlphaFoldDB" id="A0A545U505"/>
<dbReference type="InterPro" id="IPR018642">
    <property type="entry name" value="DUF2066"/>
</dbReference>
<comment type="caution">
    <text evidence="1">The sequence shown here is derived from an EMBL/GenBank/DDBJ whole genome shotgun (WGS) entry which is preliminary data.</text>
</comment>
<sequence length="455" mass="51183">MRISTIKVVTSKVMTFKVILWAIAILSGIYQPISEAVEVTNLYQVKVAVPDQSAKTRWGAFVTGFKEVLVRKSGSRNVLGAYEVQQAYGKVSAFIQRFQYATLTEKDAEFSFELQLDFDPRLVDELIQEAGMPIWGSNRPVTILWLAIEENLKRQIIKEDSAAQNSADSSLTEQQNNLKSFAEVFNKHAERRGVPVILPLMDLEDQLSITISDVWGRFITPVIEASNRYAADSIIAGRLLKVGEQWQAQLVFVNDDRETRLEFNEATPEQLFGTLANRLAELLCEKYCVVELAESNQIEIQVSNVKNFASYKKLQTYLEGLSSIRKVELSKIAGTFVKLNLRLLGDLESLKDGIRLGKKLIEEEAHKVDPFAISTEAAVDEFGNPVQVVDWQLDKESDTLLTDPQQSTDELTGEQVATSEVNQQNADNTGENAELVTLENSDTAQSIILYYRWQE</sequence>
<dbReference type="OrthoDB" id="6195299at2"/>
<organism evidence="1 2">
    <name type="scientific">Aliikangiella coralliicola</name>
    <dbReference type="NCBI Taxonomy" id="2592383"/>
    <lineage>
        <taxon>Bacteria</taxon>
        <taxon>Pseudomonadati</taxon>
        <taxon>Pseudomonadota</taxon>
        <taxon>Gammaproteobacteria</taxon>
        <taxon>Oceanospirillales</taxon>
        <taxon>Pleioneaceae</taxon>
        <taxon>Aliikangiella</taxon>
    </lineage>
</organism>
<gene>
    <name evidence="1" type="ORF">FLL46_23265</name>
</gene>
<evidence type="ECO:0000313" key="1">
    <source>
        <dbReference type="EMBL" id="TQV84534.1"/>
    </source>
</evidence>
<evidence type="ECO:0000313" key="2">
    <source>
        <dbReference type="Proteomes" id="UP000315439"/>
    </source>
</evidence>
<protein>
    <submittedName>
        <fullName evidence="1">DUF2066 domain-containing protein</fullName>
    </submittedName>
</protein>
<dbReference type="Proteomes" id="UP000315439">
    <property type="component" value="Unassembled WGS sequence"/>
</dbReference>
<reference evidence="1 2" key="1">
    <citation type="submission" date="2019-07" db="EMBL/GenBank/DDBJ databases">
        <title>Draft genome for Aliikangiella sp. M105.</title>
        <authorList>
            <person name="Wang G."/>
        </authorList>
    </citation>
    <scope>NUCLEOTIDE SEQUENCE [LARGE SCALE GENOMIC DNA]</scope>
    <source>
        <strain evidence="1 2">M105</strain>
    </source>
</reference>
<keyword evidence="2" id="KW-1185">Reference proteome</keyword>
<dbReference type="EMBL" id="VIKS01000014">
    <property type="protein sequence ID" value="TQV84534.1"/>
    <property type="molecule type" value="Genomic_DNA"/>
</dbReference>
<proteinExistence type="predicted"/>